<evidence type="ECO:0000313" key="12">
    <source>
        <dbReference type="EMBL" id="CEF59646.1"/>
    </source>
</evidence>
<dbReference type="OrthoDB" id="550113at2759"/>
<feature type="transmembrane region" description="Helical" evidence="11">
    <location>
        <begin position="127"/>
        <end position="152"/>
    </location>
</feature>
<reference evidence="12" key="1">
    <citation type="submission" date="2014-09" db="EMBL/GenBank/DDBJ databases">
        <authorList>
            <person name="Aslett A.Martin."/>
        </authorList>
    </citation>
    <scope>NUCLEOTIDE SEQUENCE</scope>
    <source>
        <strain evidence="12">ED321 Heterogonic</strain>
    </source>
</reference>
<dbReference type="WormBase" id="SRAE_X000139200">
    <property type="protein sequence ID" value="SRP03011"/>
    <property type="gene ID" value="WBGene00266960"/>
</dbReference>
<feature type="transmembrane region" description="Helical" evidence="11">
    <location>
        <begin position="164"/>
        <end position="188"/>
    </location>
</feature>
<evidence type="ECO:0000256" key="3">
    <source>
        <dbReference type="ARBA" id="ARBA00008783"/>
    </source>
</evidence>
<keyword evidence="9" id="KW-0966">Cell projection</keyword>
<evidence type="ECO:0000256" key="9">
    <source>
        <dbReference type="ARBA" id="ARBA00023273"/>
    </source>
</evidence>
<feature type="transmembrane region" description="Helical" evidence="11">
    <location>
        <begin position="249"/>
        <end position="269"/>
    </location>
</feature>
<dbReference type="WBParaSite" id="SRAE_X000139200.1">
    <property type="protein sequence ID" value="SRAE_X000139200.1"/>
    <property type="gene ID" value="WBGene00266960"/>
</dbReference>
<keyword evidence="6 11" id="KW-1133">Transmembrane helix</keyword>
<evidence type="ECO:0000256" key="11">
    <source>
        <dbReference type="SAM" id="Phobius"/>
    </source>
</evidence>
<dbReference type="InterPro" id="IPR029409">
    <property type="entry name" value="TMEM237"/>
</dbReference>
<evidence type="ECO:0000256" key="2">
    <source>
        <dbReference type="ARBA" id="ARBA00004141"/>
    </source>
</evidence>
<reference evidence="14" key="3">
    <citation type="submission" date="2020-12" db="UniProtKB">
        <authorList>
            <consortium name="WormBaseParasite"/>
        </authorList>
    </citation>
    <scope>IDENTIFICATION</scope>
</reference>
<comment type="subcellular location">
    <subcellularLocation>
        <location evidence="1">Cell projection</location>
        <location evidence="1">Cilium</location>
    </subcellularLocation>
    <subcellularLocation>
        <location evidence="2">Membrane</location>
        <topology evidence="2">Multi-pass membrane protein</topology>
    </subcellularLocation>
</comment>
<dbReference type="GO" id="GO:0035869">
    <property type="term" value="C:ciliary transition zone"/>
    <property type="evidence" value="ECO:0007669"/>
    <property type="project" value="TreeGrafter"/>
</dbReference>
<evidence type="ECO:0000256" key="10">
    <source>
        <dbReference type="ARBA" id="ARBA00025631"/>
    </source>
</evidence>
<accession>A0A090MNK4</accession>
<evidence type="ECO:0000313" key="13">
    <source>
        <dbReference type="Proteomes" id="UP000035682"/>
    </source>
</evidence>
<organism evidence="12">
    <name type="scientific">Strongyloides ratti</name>
    <name type="common">Parasitic roundworm</name>
    <dbReference type="NCBI Taxonomy" id="34506"/>
    <lineage>
        <taxon>Eukaryota</taxon>
        <taxon>Metazoa</taxon>
        <taxon>Ecdysozoa</taxon>
        <taxon>Nematoda</taxon>
        <taxon>Chromadorea</taxon>
        <taxon>Rhabditida</taxon>
        <taxon>Tylenchina</taxon>
        <taxon>Panagrolaimomorpha</taxon>
        <taxon>Strongyloidoidea</taxon>
        <taxon>Strongyloididae</taxon>
        <taxon>Strongyloides</taxon>
    </lineage>
</organism>
<dbReference type="PANTHER" id="PTHR28388:SF1">
    <property type="entry name" value="TRANSMEMBRANE PROTEIN 237"/>
    <property type="match status" value="1"/>
</dbReference>
<dbReference type="GO" id="GO:0016020">
    <property type="term" value="C:membrane"/>
    <property type="evidence" value="ECO:0007669"/>
    <property type="project" value="UniProtKB-SubCell"/>
</dbReference>
<evidence type="ECO:0000313" key="14">
    <source>
        <dbReference type="WBParaSite" id="SRAE_X000139200.1"/>
    </source>
</evidence>
<dbReference type="AlphaFoldDB" id="A0A090MNK4"/>
<comment type="similarity">
    <text evidence="3">Belongs to the TMEM237 family.</text>
</comment>
<keyword evidence="13" id="KW-1185">Reference proteome</keyword>
<evidence type="ECO:0000256" key="4">
    <source>
        <dbReference type="ARBA" id="ARBA00022692"/>
    </source>
</evidence>
<evidence type="ECO:0000256" key="5">
    <source>
        <dbReference type="ARBA" id="ARBA00022794"/>
    </source>
</evidence>
<dbReference type="CTD" id="36384454"/>
<keyword evidence="8 11" id="KW-0472">Membrane</keyword>
<sequence length="294" mass="34935">MEPQKKIEDNSLKDNNYEDNVTTVEMKNKIVEKKSDFLKRKLILKPRKSIKKIGKFKNWKNKENKNNCNEEEEEDEPKKQEYYFIQNLNSFRDISKKMFKDVNNFNNDNTNELENHISFSYLIQYKFIIFVQFIQGFLTGLTTAQALSTYLFSSLETFLEGYQIIAIPAHATFFILFTLCTILAIENFKEKKKKVISFFYKLFTFKIDSWAIFIWLSGSIINLSLLRFDEKIGVFSVNLLKNQTDINELMIWRLLACFRAFLSTIGWFLTMKQDKQQLLIPLVDKNSEEEKRKI</sequence>
<dbReference type="GeneID" id="36384454"/>
<comment type="function">
    <text evidence="10">Component of the transition zone in primary cilia. Required for ciliogenesis.</text>
</comment>
<evidence type="ECO:0000256" key="7">
    <source>
        <dbReference type="ARBA" id="ARBA00023069"/>
    </source>
</evidence>
<feature type="transmembrane region" description="Helical" evidence="11">
    <location>
        <begin position="209"/>
        <end position="229"/>
    </location>
</feature>
<evidence type="ECO:0000256" key="1">
    <source>
        <dbReference type="ARBA" id="ARBA00004138"/>
    </source>
</evidence>
<dbReference type="RefSeq" id="XP_024498857.1">
    <property type="nucleotide sequence ID" value="XM_024648429.1"/>
</dbReference>
<dbReference type="EMBL" id="LN609396">
    <property type="protein sequence ID" value="CEF59646.1"/>
    <property type="molecule type" value="Genomic_DNA"/>
</dbReference>
<evidence type="ECO:0000256" key="6">
    <source>
        <dbReference type="ARBA" id="ARBA00022989"/>
    </source>
</evidence>
<dbReference type="Proteomes" id="UP000035682">
    <property type="component" value="Unplaced"/>
</dbReference>
<dbReference type="Pfam" id="PF15383">
    <property type="entry name" value="TMEM237"/>
    <property type="match status" value="1"/>
</dbReference>
<dbReference type="PANTHER" id="PTHR28388">
    <property type="entry name" value="TRANSMEMBRANE PROTEIN 237"/>
    <property type="match status" value="1"/>
</dbReference>
<keyword evidence="4 11" id="KW-0812">Transmembrane</keyword>
<proteinExistence type="inferred from homology"/>
<evidence type="ECO:0000313" key="15">
    <source>
        <dbReference type="WormBase" id="SRAE_X000139200"/>
    </source>
</evidence>
<evidence type="ECO:0000256" key="8">
    <source>
        <dbReference type="ARBA" id="ARBA00023136"/>
    </source>
</evidence>
<keyword evidence="5" id="KW-0970">Cilium biogenesis/degradation</keyword>
<gene>
    <name evidence="12 14 15" type="ORF">SRAE_X000139200</name>
</gene>
<protein>
    <submittedName>
        <fullName evidence="12 14">Uncharacterized protein</fullName>
    </submittedName>
</protein>
<name>A0A090MNK4_STRRB</name>
<reference evidence="13" key="2">
    <citation type="submission" date="2014-09" db="EMBL/GenBank/DDBJ databases">
        <authorList>
            <person name="Martin A.A."/>
        </authorList>
    </citation>
    <scope>NUCLEOTIDE SEQUENCE</scope>
    <source>
        <strain evidence="13">ED321</strain>
    </source>
</reference>
<dbReference type="GO" id="GO:0060271">
    <property type="term" value="P:cilium assembly"/>
    <property type="evidence" value="ECO:0007669"/>
    <property type="project" value="TreeGrafter"/>
</dbReference>
<keyword evidence="7" id="KW-0969">Cilium</keyword>